<dbReference type="GO" id="GO:0003677">
    <property type="term" value="F:DNA binding"/>
    <property type="evidence" value="ECO:0007669"/>
    <property type="project" value="UniProtKB-KW"/>
</dbReference>
<dbReference type="Gene3D" id="3.30.565.10">
    <property type="entry name" value="Histidine kinase-like ATPase, C-terminal domain"/>
    <property type="match status" value="1"/>
</dbReference>
<comment type="similarity">
    <text evidence="2">Belongs to the type II topoisomerase GyrB family.</text>
</comment>
<name>A0AAD9UQ15_9APIC</name>
<comment type="catalytic activity">
    <reaction evidence="1">
        <text>ATP-dependent breakage, passage and rejoining of double-stranded DNA.</text>
        <dbReference type="EC" id="5.6.2.2"/>
    </reaction>
</comment>
<dbReference type="EMBL" id="JALLKP010000001">
    <property type="protein sequence ID" value="KAK2197693.1"/>
    <property type="molecule type" value="Genomic_DNA"/>
</dbReference>
<keyword evidence="7" id="KW-0413">Isomerase</keyword>
<keyword evidence="9" id="KW-0418">Kinase</keyword>
<keyword evidence="9" id="KW-0808">Transferase</keyword>
<reference evidence="9" key="1">
    <citation type="journal article" date="2023" name="Nat. Microbiol.">
        <title>Babesia duncani multi-omics identifies virulence factors and drug targets.</title>
        <authorList>
            <person name="Singh P."/>
            <person name="Lonardi S."/>
            <person name="Liang Q."/>
            <person name="Vydyam P."/>
            <person name="Khabirova E."/>
            <person name="Fang T."/>
            <person name="Gihaz S."/>
            <person name="Thekkiniath J."/>
            <person name="Munshi M."/>
            <person name="Abel S."/>
            <person name="Ciampossin L."/>
            <person name="Batugedara G."/>
            <person name="Gupta M."/>
            <person name="Lu X.M."/>
            <person name="Lenz T."/>
            <person name="Chakravarty S."/>
            <person name="Cornillot E."/>
            <person name="Hu Y."/>
            <person name="Ma W."/>
            <person name="Gonzalez L.M."/>
            <person name="Sanchez S."/>
            <person name="Estrada K."/>
            <person name="Sanchez-Flores A."/>
            <person name="Montero E."/>
            <person name="Harb O.S."/>
            <person name="Le Roch K.G."/>
            <person name="Mamoun C.B."/>
        </authorList>
    </citation>
    <scope>NUCLEOTIDE SEQUENCE</scope>
    <source>
        <strain evidence="9">WA1</strain>
    </source>
</reference>
<evidence type="ECO:0000259" key="8">
    <source>
        <dbReference type="SMART" id="SM00387"/>
    </source>
</evidence>
<keyword evidence="4" id="KW-0067">ATP-binding</keyword>
<dbReference type="GO" id="GO:0003918">
    <property type="term" value="F:DNA topoisomerase type II (double strand cut, ATP-hydrolyzing) activity"/>
    <property type="evidence" value="ECO:0007669"/>
    <property type="project" value="UniProtKB-EC"/>
</dbReference>
<sequence length="386" mass="42954">MQHGMVKTGERRGFPILKRCILSLSLGFCLLAVKVVDCISTGRVLNRLLECRNYGNCFNLAFLSNYNNSFKASTFHGINAVSYGVTELIPEEISTVTDVALENVNHQESNPDTTSRYSSDDIIILQGLDAVRKRPGMYIGNTGERGVHQLLFEVLDNSVDEYLAGACNKITVTLKANGSVEIYDNGRGIPCEISPTTNKSGLETVLTVLHSGGKFMDINRDANIGEDEQSRCVVGKSFKSKSRTFRKDLKERQNSPYEYSSGLHGVGLSVVNALSEWLIAQVYKGTKVYTMELSKGDIKSPLSCTKGPKRTGTLISFLPDYADVFKIHHEHIPENCEGCTNAFNLETVKTRVEELSYLNPGLQISLIDERVLDENVRFYLFDYLCI</sequence>
<dbReference type="PANTHER" id="PTHR45866:SF1">
    <property type="entry name" value="DNA GYRASE SUBUNIT B, MITOCHONDRIAL"/>
    <property type="match status" value="1"/>
</dbReference>
<evidence type="ECO:0000256" key="6">
    <source>
        <dbReference type="ARBA" id="ARBA00023125"/>
    </source>
</evidence>
<dbReference type="GO" id="GO:0005524">
    <property type="term" value="F:ATP binding"/>
    <property type="evidence" value="ECO:0007669"/>
    <property type="project" value="UniProtKB-KW"/>
</dbReference>
<keyword evidence="6" id="KW-0238">DNA-binding</keyword>
<feature type="domain" description="Histidine kinase/HSP90-like ATPase" evidence="8">
    <location>
        <begin position="142"/>
        <end position="323"/>
    </location>
</feature>
<dbReference type="InterPro" id="IPR036890">
    <property type="entry name" value="HATPase_C_sf"/>
</dbReference>
<dbReference type="CDD" id="cd16928">
    <property type="entry name" value="HATPase_GyrB-like"/>
    <property type="match status" value="1"/>
</dbReference>
<dbReference type="Proteomes" id="UP001214638">
    <property type="component" value="Unassembled WGS sequence"/>
</dbReference>
<dbReference type="SUPFAM" id="SSF55874">
    <property type="entry name" value="ATPase domain of HSP90 chaperone/DNA topoisomerase II/histidine kinase"/>
    <property type="match status" value="1"/>
</dbReference>
<dbReference type="GO" id="GO:0016301">
    <property type="term" value="F:kinase activity"/>
    <property type="evidence" value="ECO:0007669"/>
    <property type="project" value="UniProtKB-KW"/>
</dbReference>
<proteinExistence type="inferred from homology"/>
<dbReference type="InterPro" id="IPR003594">
    <property type="entry name" value="HATPase_dom"/>
</dbReference>
<evidence type="ECO:0000256" key="4">
    <source>
        <dbReference type="ARBA" id="ARBA00022840"/>
    </source>
</evidence>
<evidence type="ECO:0000256" key="1">
    <source>
        <dbReference type="ARBA" id="ARBA00000185"/>
    </source>
</evidence>
<dbReference type="PRINTS" id="PR00418">
    <property type="entry name" value="TPI2FAMILY"/>
</dbReference>
<protein>
    <submittedName>
        <fullName evidence="9">Bifunctional Histidine kinase-HSP90-like ATPase/Histidine kinase-HSP90-like ATPase superfamily</fullName>
    </submittedName>
</protein>
<evidence type="ECO:0000256" key="5">
    <source>
        <dbReference type="ARBA" id="ARBA00023029"/>
    </source>
</evidence>
<keyword evidence="10" id="KW-1185">Reference proteome</keyword>
<dbReference type="GeneID" id="94334994"/>
<dbReference type="KEGG" id="bdw:94334994"/>
<evidence type="ECO:0000256" key="2">
    <source>
        <dbReference type="ARBA" id="ARBA00010708"/>
    </source>
</evidence>
<comment type="caution">
    <text evidence="9">The sequence shown here is derived from an EMBL/GenBank/DDBJ whole genome shotgun (WGS) entry which is preliminary data.</text>
</comment>
<evidence type="ECO:0000313" key="9">
    <source>
        <dbReference type="EMBL" id="KAK2197693.1"/>
    </source>
</evidence>
<keyword evidence="5" id="KW-0799">Topoisomerase</keyword>
<dbReference type="RefSeq" id="XP_067804535.1">
    <property type="nucleotide sequence ID" value="XM_067945744.1"/>
</dbReference>
<dbReference type="SMART" id="SM00387">
    <property type="entry name" value="HATPase_c"/>
    <property type="match status" value="1"/>
</dbReference>
<evidence type="ECO:0000256" key="3">
    <source>
        <dbReference type="ARBA" id="ARBA00022741"/>
    </source>
</evidence>
<dbReference type="Pfam" id="PF02518">
    <property type="entry name" value="HATPase_c"/>
    <property type="match status" value="1"/>
</dbReference>
<accession>A0AAD9UQ15</accession>
<dbReference type="PANTHER" id="PTHR45866">
    <property type="entry name" value="DNA GYRASE/TOPOISOMERASE SUBUNIT B"/>
    <property type="match status" value="1"/>
</dbReference>
<organism evidence="9 10">
    <name type="scientific">Babesia duncani</name>
    <dbReference type="NCBI Taxonomy" id="323732"/>
    <lineage>
        <taxon>Eukaryota</taxon>
        <taxon>Sar</taxon>
        <taxon>Alveolata</taxon>
        <taxon>Apicomplexa</taxon>
        <taxon>Aconoidasida</taxon>
        <taxon>Piroplasmida</taxon>
        <taxon>Babesiidae</taxon>
        <taxon>Babesia</taxon>
    </lineage>
</organism>
<evidence type="ECO:0000313" key="10">
    <source>
        <dbReference type="Proteomes" id="UP001214638"/>
    </source>
</evidence>
<gene>
    <name evidence="9" type="ORF">BdWA1_000696</name>
</gene>
<keyword evidence="3" id="KW-0547">Nucleotide-binding</keyword>
<dbReference type="AlphaFoldDB" id="A0AAD9UQ15"/>
<evidence type="ECO:0000256" key="7">
    <source>
        <dbReference type="ARBA" id="ARBA00023235"/>
    </source>
</evidence>